<comment type="similarity">
    <text evidence="2">Belongs to the AB hydrolase superfamily. FUS2 hydrolase family.</text>
</comment>
<dbReference type="PANTHER" id="PTHR22946:SF9">
    <property type="entry name" value="POLYKETIDE TRANSFERASE AF380"/>
    <property type="match status" value="1"/>
</dbReference>
<gene>
    <name evidence="4" type="ORF">JYA64_07540</name>
</gene>
<evidence type="ECO:0000256" key="2">
    <source>
        <dbReference type="ARBA" id="ARBA00038115"/>
    </source>
</evidence>
<dbReference type="GO" id="GO:0016787">
    <property type="term" value="F:hydrolase activity"/>
    <property type="evidence" value="ECO:0007669"/>
    <property type="project" value="UniProtKB-KW"/>
</dbReference>
<dbReference type="EMBL" id="JAFHKS010000042">
    <property type="protein sequence ID" value="MBN3545141.1"/>
    <property type="molecule type" value="Genomic_DNA"/>
</dbReference>
<name>A0ABS2ZEW7_9BACL</name>
<dbReference type="InterPro" id="IPR029058">
    <property type="entry name" value="AB_hydrolase_fold"/>
</dbReference>
<evidence type="ECO:0000313" key="5">
    <source>
        <dbReference type="Proteomes" id="UP001319060"/>
    </source>
</evidence>
<feature type="domain" description="AB hydrolase-1" evidence="3">
    <location>
        <begin position="32"/>
        <end position="157"/>
    </location>
</feature>
<dbReference type="Proteomes" id="UP001319060">
    <property type="component" value="Unassembled WGS sequence"/>
</dbReference>
<reference evidence="4 5" key="1">
    <citation type="submission" date="2021-01" db="EMBL/GenBank/DDBJ databases">
        <title>Genome Sequencing of Type Strains.</title>
        <authorList>
            <person name="Lemaire J.F."/>
            <person name="Inderbitzin P."/>
            <person name="Collins S.B."/>
            <person name="Wespe N."/>
            <person name="Knight-Connoni V."/>
        </authorList>
    </citation>
    <scope>NUCLEOTIDE SEQUENCE [LARGE SCALE GENOMIC DNA]</scope>
    <source>
        <strain evidence="4 5">DSM 14730</strain>
    </source>
</reference>
<keyword evidence="1 4" id="KW-0378">Hydrolase</keyword>
<keyword evidence="5" id="KW-1185">Reference proteome</keyword>
<dbReference type="Gene3D" id="3.40.50.1820">
    <property type="entry name" value="alpha/beta hydrolase"/>
    <property type="match status" value="1"/>
</dbReference>
<dbReference type="InterPro" id="IPR000073">
    <property type="entry name" value="AB_hydrolase_1"/>
</dbReference>
<dbReference type="InterPro" id="IPR050261">
    <property type="entry name" value="FrsA_esterase"/>
</dbReference>
<protein>
    <submittedName>
        <fullName evidence="4">Alpha/beta fold hydrolase</fullName>
    </submittedName>
</protein>
<evidence type="ECO:0000259" key="3">
    <source>
        <dbReference type="Pfam" id="PF00561"/>
    </source>
</evidence>
<evidence type="ECO:0000256" key="1">
    <source>
        <dbReference type="ARBA" id="ARBA00022801"/>
    </source>
</evidence>
<sequence>MENGDCLRWKGKKLAYTVHYPSSPGLGGERYPLVIICHGFTSTRIGVDRLFVKTAQELAKLGFAVLRFDYAGCGESDGSYGDNEFACFIDQTKHVISFGSKLQNIDPDQVTLIGHSLGGAVAASTAAVDHRIRNVVLWSAVGDPYEDISEIVGYDENHPGSVGVIDHLGYEITENFLISLKPYSPIHVWDTFRGNALFIHGTGDHVISSDYCYEYFDHARVRPEGSTDMVLVEGANHTYSSIQHFKQLIDATSEWLIEYAAPQVQKNLKKSV</sequence>
<dbReference type="PANTHER" id="PTHR22946">
    <property type="entry name" value="DIENELACTONE HYDROLASE DOMAIN-CONTAINING PROTEIN-RELATED"/>
    <property type="match status" value="1"/>
</dbReference>
<dbReference type="SUPFAM" id="SSF53474">
    <property type="entry name" value="alpha/beta-Hydrolases"/>
    <property type="match status" value="1"/>
</dbReference>
<accession>A0ABS2ZEW7</accession>
<proteinExistence type="inferred from homology"/>
<comment type="caution">
    <text evidence="4">The sequence shown here is derived from an EMBL/GenBank/DDBJ whole genome shotgun (WGS) entry which is preliminary data.</text>
</comment>
<dbReference type="RefSeq" id="WP_188403229.1">
    <property type="nucleotide sequence ID" value="NZ_BMCE01000002.1"/>
</dbReference>
<dbReference type="Pfam" id="PF00561">
    <property type="entry name" value="Abhydrolase_1"/>
    <property type="match status" value="1"/>
</dbReference>
<evidence type="ECO:0000313" key="4">
    <source>
        <dbReference type="EMBL" id="MBN3545141.1"/>
    </source>
</evidence>
<organism evidence="4 5">
    <name type="scientific">Fictibacillus barbaricus</name>
    <dbReference type="NCBI Taxonomy" id="182136"/>
    <lineage>
        <taxon>Bacteria</taxon>
        <taxon>Bacillati</taxon>
        <taxon>Bacillota</taxon>
        <taxon>Bacilli</taxon>
        <taxon>Bacillales</taxon>
        <taxon>Fictibacillaceae</taxon>
        <taxon>Fictibacillus</taxon>
    </lineage>
</organism>